<sequence length="176" mass="19862">MPEQTVTRPLIVDRRPAEADWTRHDGDTAPAEGPALVRLDVWRDAGRRTDLAPWLPSDTELTPELAAELQQAPLVGIDFPKFTDGRGYSIARLLRERYGYRGQIRALGDVLVDQLFYLSRCGVDAFSLREDQNVEDALNALTTFSRGYQPGTDDPEPLFRRRLRELAGRTREPALA</sequence>
<dbReference type="AlphaFoldDB" id="A0A1J0VJL9"/>
<evidence type="ECO:0008006" key="3">
    <source>
        <dbReference type="Google" id="ProtNLM"/>
    </source>
</evidence>
<dbReference type="PIRSF" id="PIRSF030820">
    <property type="entry name" value="UCP030820"/>
    <property type="match status" value="1"/>
</dbReference>
<dbReference type="KEGG" id="hsi:BOX17_15410"/>
<gene>
    <name evidence="1" type="ORF">BOX17_15410</name>
</gene>
<evidence type="ECO:0000313" key="1">
    <source>
        <dbReference type="EMBL" id="APE32219.1"/>
    </source>
</evidence>
<keyword evidence="2" id="KW-1185">Reference proteome</keyword>
<protein>
    <recommendedName>
        <fullName evidence="3">Oxidoreductase</fullName>
    </recommendedName>
</protein>
<dbReference type="InterPro" id="IPR008318">
    <property type="entry name" value="UCP030820"/>
</dbReference>
<proteinExistence type="predicted"/>
<dbReference type="RefSeq" id="WP_071946174.1">
    <property type="nucleotide sequence ID" value="NZ_CP018139.1"/>
</dbReference>
<organism evidence="1 2">
    <name type="scientific">Halomonas aestuarii</name>
    <dbReference type="NCBI Taxonomy" id="1897729"/>
    <lineage>
        <taxon>Bacteria</taxon>
        <taxon>Pseudomonadati</taxon>
        <taxon>Pseudomonadota</taxon>
        <taxon>Gammaproteobacteria</taxon>
        <taxon>Oceanospirillales</taxon>
        <taxon>Halomonadaceae</taxon>
        <taxon>Halomonas</taxon>
    </lineage>
</organism>
<dbReference type="Pfam" id="PF06073">
    <property type="entry name" value="DUF934"/>
    <property type="match status" value="1"/>
</dbReference>
<name>A0A1J0VJL9_9GAMM</name>
<evidence type="ECO:0000313" key="2">
    <source>
        <dbReference type="Proteomes" id="UP000181985"/>
    </source>
</evidence>
<dbReference type="EMBL" id="CP018139">
    <property type="protein sequence ID" value="APE32219.1"/>
    <property type="molecule type" value="Genomic_DNA"/>
</dbReference>
<reference evidence="2" key="1">
    <citation type="submission" date="2016-11" db="EMBL/GenBank/DDBJ databases">
        <title>Halolamina sediminis sp. nov., an extremely halophilic archaeon isolated from solar salt.</title>
        <authorList>
            <person name="Koh H.-W."/>
            <person name="Rani S."/>
            <person name="Park S.-J."/>
        </authorList>
    </citation>
    <scope>NUCLEOTIDE SEQUENCE [LARGE SCALE GENOMIC DNA]</scope>
    <source>
        <strain evidence="2">Hb3</strain>
    </source>
</reference>
<dbReference type="OrthoDB" id="9800421at2"/>
<dbReference type="Proteomes" id="UP000181985">
    <property type="component" value="Chromosome"/>
</dbReference>
<accession>A0A1J0VJL9</accession>